<dbReference type="Proteomes" id="UP001610446">
    <property type="component" value="Unassembled WGS sequence"/>
</dbReference>
<keyword evidence="1" id="KW-0732">Signal</keyword>
<proteinExistence type="predicted"/>
<dbReference type="EMBL" id="JBFXLU010000102">
    <property type="protein sequence ID" value="KAL2842193.1"/>
    <property type="molecule type" value="Genomic_DNA"/>
</dbReference>
<organism evidence="2 3">
    <name type="scientific">Aspergillus pseudoustus</name>
    <dbReference type="NCBI Taxonomy" id="1810923"/>
    <lineage>
        <taxon>Eukaryota</taxon>
        <taxon>Fungi</taxon>
        <taxon>Dikarya</taxon>
        <taxon>Ascomycota</taxon>
        <taxon>Pezizomycotina</taxon>
        <taxon>Eurotiomycetes</taxon>
        <taxon>Eurotiomycetidae</taxon>
        <taxon>Eurotiales</taxon>
        <taxon>Aspergillaceae</taxon>
        <taxon>Aspergillus</taxon>
        <taxon>Aspergillus subgen. Nidulantes</taxon>
    </lineage>
</organism>
<protein>
    <submittedName>
        <fullName evidence="2">Uncharacterized protein</fullName>
    </submittedName>
</protein>
<evidence type="ECO:0000256" key="1">
    <source>
        <dbReference type="SAM" id="SignalP"/>
    </source>
</evidence>
<comment type="caution">
    <text evidence="2">The sequence shown here is derived from an EMBL/GenBank/DDBJ whole genome shotgun (WGS) entry which is preliminary data.</text>
</comment>
<reference evidence="2 3" key="1">
    <citation type="submission" date="2024-07" db="EMBL/GenBank/DDBJ databases">
        <title>Section-level genome sequencing and comparative genomics of Aspergillus sections Usti and Cavernicolus.</title>
        <authorList>
            <consortium name="Lawrence Berkeley National Laboratory"/>
            <person name="Nybo J.L."/>
            <person name="Vesth T.C."/>
            <person name="Theobald S."/>
            <person name="Frisvad J.C."/>
            <person name="Larsen T.O."/>
            <person name="Kjaerboelling I."/>
            <person name="Rothschild-Mancinelli K."/>
            <person name="Lyhne E.K."/>
            <person name="Kogle M.E."/>
            <person name="Barry K."/>
            <person name="Clum A."/>
            <person name="Na H."/>
            <person name="Ledsgaard L."/>
            <person name="Lin J."/>
            <person name="Lipzen A."/>
            <person name="Kuo A."/>
            <person name="Riley R."/>
            <person name="Mondo S."/>
            <person name="Labutti K."/>
            <person name="Haridas S."/>
            <person name="Pangalinan J."/>
            <person name="Salamov A.A."/>
            <person name="Simmons B.A."/>
            <person name="Magnuson J.K."/>
            <person name="Chen J."/>
            <person name="Drula E."/>
            <person name="Henrissat B."/>
            <person name="Wiebenga A."/>
            <person name="Lubbers R.J."/>
            <person name="Gomes A.C."/>
            <person name="Makela M.R."/>
            <person name="Stajich J."/>
            <person name="Grigoriev I.V."/>
            <person name="Mortensen U.H."/>
            <person name="De Vries R.P."/>
            <person name="Baker S.E."/>
            <person name="Andersen M.R."/>
        </authorList>
    </citation>
    <scope>NUCLEOTIDE SEQUENCE [LARGE SCALE GENOMIC DNA]</scope>
    <source>
        <strain evidence="2 3">CBS 123904</strain>
    </source>
</reference>
<feature type="chain" id="PRO_5046031589" evidence="1">
    <location>
        <begin position="19"/>
        <end position="176"/>
    </location>
</feature>
<sequence length="176" mass="18404">MLSSVLVLLSALAGLTLADTFNLYAYGDGIGGLPLHYADGAAIISKKAPANATNSDVVSFTTSDGQLVGNPNTTSSDPPFSNTVLFIPGPDSSSDEVGFLNASATAPDDEVTSKFVWYGHFLLVENDAGELTSLFSVQKSSDDDEEYALLWNTTDSDSSSGEFISVSMRSVAPSTD</sequence>
<accession>A0ABR4JQ92</accession>
<evidence type="ECO:0000313" key="2">
    <source>
        <dbReference type="EMBL" id="KAL2842193.1"/>
    </source>
</evidence>
<evidence type="ECO:0000313" key="3">
    <source>
        <dbReference type="Proteomes" id="UP001610446"/>
    </source>
</evidence>
<feature type="signal peptide" evidence="1">
    <location>
        <begin position="1"/>
        <end position="18"/>
    </location>
</feature>
<gene>
    <name evidence="2" type="ORF">BJY01DRAFT_249236</name>
</gene>
<name>A0ABR4JQ92_9EURO</name>
<keyword evidence="3" id="KW-1185">Reference proteome</keyword>